<sequence length="100" mass="10593">MDGHQAIAQDPRYLALLRKRGRFAWTLTAIILVVYFGFIGLVAFDKPLLAASLSGGATSVGIPIGLGIILASIILTGLYVRRANGEFDAELAAIRAEHGA</sequence>
<name>A0ABW4N8Z6_9SPHN</name>
<dbReference type="InterPro" id="IPR007436">
    <property type="entry name" value="DUF485"/>
</dbReference>
<dbReference type="RefSeq" id="WP_380938402.1">
    <property type="nucleotide sequence ID" value="NZ_JBHUFC010000001.1"/>
</dbReference>
<proteinExistence type="predicted"/>
<evidence type="ECO:0000313" key="2">
    <source>
        <dbReference type="EMBL" id="MFD1786446.1"/>
    </source>
</evidence>
<dbReference type="PANTHER" id="PTHR38598">
    <property type="entry name" value="INNER MEMBRANE PROTEIN YJCH"/>
    <property type="match status" value="1"/>
</dbReference>
<organism evidence="2 3">
    <name type="scientific">Sphingomonas floccifaciens</name>
    <dbReference type="NCBI Taxonomy" id="1844115"/>
    <lineage>
        <taxon>Bacteria</taxon>
        <taxon>Pseudomonadati</taxon>
        <taxon>Pseudomonadota</taxon>
        <taxon>Alphaproteobacteria</taxon>
        <taxon>Sphingomonadales</taxon>
        <taxon>Sphingomonadaceae</taxon>
        <taxon>Sphingomonas</taxon>
    </lineage>
</organism>
<accession>A0ABW4N8Z6</accession>
<feature type="transmembrane region" description="Helical" evidence="1">
    <location>
        <begin position="23"/>
        <end position="44"/>
    </location>
</feature>
<keyword evidence="1" id="KW-0812">Transmembrane</keyword>
<dbReference type="InterPro" id="IPR052959">
    <property type="entry name" value="Inner_membrane_assoc"/>
</dbReference>
<comment type="caution">
    <text evidence="2">The sequence shown here is derived from an EMBL/GenBank/DDBJ whole genome shotgun (WGS) entry which is preliminary data.</text>
</comment>
<keyword evidence="3" id="KW-1185">Reference proteome</keyword>
<dbReference type="Proteomes" id="UP001597283">
    <property type="component" value="Unassembled WGS sequence"/>
</dbReference>
<reference evidence="3" key="1">
    <citation type="journal article" date="2019" name="Int. J. Syst. Evol. Microbiol.">
        <title>The Global Catalogue of Microorganisms (GCM) 10K type strain sequencing project: providing services to taxonomists for standard genome sequencing and annotation.</title>
        <authorList>
            <consortium name="The Broad Institute Genomics Platform"/>
            <consortium name="The Broad Institute Genome Sequencing Center for Infectious Disease"/>
            <person name="Wu L."/>
            <person name="Ma J."/>
        </authorList>
    </citation>
    <scope>NUCLEOTIDE SEQUENCE [LARGE SCALE GENOMIC DNA]</scope>
    <source>
        <strain evidence="3">Q85</strain>
    </source>
</reference>
<protein>
    <submittedName>
        <fullName evidence="2">DUF485 domain-containing protein</fullName>
    </submittedName>
</protein>
<dbReference type="PANTHER" id="PTHR38598:SF1">
    <property type="entry name" value="INNER MEMBRANE PROTEIN YJCH"/>
    <property type="match status" value="1"/>
</dbReference>
<keyword evidence="1" id="KW-0472">Membrane</keyword>
<evidence type="ECO:0000313" key="3">
    <source>
        <dbReference type="Proteomes" id="UP001597283"/>
    </source>
</evidence>
<evidence type="ECO:0000256" key="1">
    <source>
        <dbReference type="SAM" id="Phobius"/>
    </source>
</evidence>
<gene>
    <name evidence="2" type="ORF">ACFSC3_02555</name>
</gene>
<keyword evidence="1" id="KW-1133">Transmembrane helix</keyword>
<dbReference type="Pfam" id="PF04341">
    <property type="entry name" value="DUF485"/>
    <property type="match status" value="1"/>
</dbReference>
<dbReference type="EMBL" id="JBHUFC010000001">
    <property type="protein sequence ID" value="MFD1786446.1"/>
    <property type="molecule type" value="Genomic_DNA"/>
</dbReference>
<feature type="transmembrane region" description="Helical" evidence="1">
    <location>
        <begin position="56"/>
        <end position="80"/>
    </location>
</feature>